<comment type="caution">
    <text evidence="1">The sequence shown here is derived from an EMBL/GenBank/DDBJ whole genome shotgun (WGS) entry which is preliminary data.</text>
</comment>
<evidence type="ECO:0000313" key="1">
    <source>
        <dbReference type="EMBL" id="KAI9263136.1"/>
    </source>
</evidence>
<reference evidence="1" key="1">
    <citation type="journal article" date="2022" name="IScience">
        <title>Evolution of zygomycete secretomes and the origins of terrestrial fungal ecologies.</title>
        <authorList>
            <person name="Chang Y."/>
            <person name="Wang Y."/>
            <person name="Mondo S."/>
            <person name="Ahrendt S."/>
            <person name="Andreopoulos W."/>
            <person name="Barry K."/>
            <person name="Beard J."/>
            <person name="Benny G.L."/>
            <person name="Blankenship S."/>
            <person name="Bonito G."/>
            <person name="Cuomo C."/>
            <person name="Desiro A."/>
            <person name="Gervers K.A."/>
            <person name="Hundley H."/>
            <person name="Kuo A."/>
            <person name="LaButti K."/>
            <person name="Lang B.F."/>
            <person name="Lipzen A."/>
            <person name="O'Donnell K."/>
            <person name="Pangilinan J."/>
            <person name="Reynolds N."/>
            <person name="Sandor L."/>
            <person name="Smith M.E."/>
            <person name="Tsang A."/>
            <person name="Grigoriev I.V."/>
            <person name="Stajich J.E."/>
            <person name="Spatafora J.W."/>
        </authorList>
    </citation>
    <scope>NUCLEOTIDE SEQUENCE</scope>
    <source>
        <strain evidence="1">RSA 2281</strain>
    </source>
</reference>
<gene>
    <name evidence="1" type="ORF">BDA99DRAFT_571863</name>
</gene>
<reference evidence="1" key="2">
    <citation type="submission" date="2023-02" db="EMBL/GenBank/DDBJ databases">
        <authorList>
            <consortium name="DOE Joint Genome Institute"/>
            <person name="Mondo S.J."/>
            <person name="Chang Y."/>
            <person name="Wang Y."/>
            <person name="Ahrendt S."/>
            <person name="Andreopoulos W."/>
            <person name="Barry K."/>
            <person name="Beard J."/>
            <person name="Benny G.L."/>
            <person name="Blankenship S."/>
            <person name="Bonito G."/>
            <person name="Cuomo C."/>
            <person name="Desiro A."/>
            <person name="Gervers K.A."/>
            <person name="Hundley H."/>
            <person name="Kuo A."/>
            <person name="LaButti K."/>
            <person name="Lang B.F."/>
            <person name="Lipzen A."/>
            <person name="O'Donnell K."/>
            <person name="Pangilinan J."/>
            <person name="Reynolds N."/>
            <person name="Sandor L."/>
            <person name="Smith M.W."/>
            <person name="Tsang A."/>
            <person name="Grigoriev I.V."/>
            <person name="Stajich J.E."/>
            <person name="Spatafora J.W."/>
        </authorList>
    </citation>
    <scope>NUCLEOTIDE SEQUENCE</scope>
    <source>
        <strain evidence="1">RSA 2281</strain>
    </source>
</reference>
<dbReference type="AlphaFoldDB" id="A0AAD5K062"/>
<sequence length="179" mass="20264">MSEEDRKKRRLCNNGPDRWRMNNNQLFSHLKLSTVSTELLMKCGLYSDDANIIVSLKCLTSLLDLFLLKIGFEVIDCPRILAYTYNQPVVLYSINGIEVGGTTFLPFKKPKCGSDGYMIDVSPIILVLQGAHIKLIVLKDNAVDRVTFPKLFPGYANLISNNQLPSSWLNLYQSRCQTD</sequence>
<dbReference type="EMBL" id="JAIXMP010000013">
    <property type="protein sequence ID" value="KAI9263136.1"/>
    <property type="molecule type" value="Genomic_DNA"/>
</dbReference>
<evidence type="ECO:0000313" key="2">
    <source>
        <dbReference type="Proteomes" id="UP001209540"/>
    </source>
</evidence>
<organism evidence="1 2">
    <name type="scientific">Phascolomyces articulosus</name>
    <dbReference type="NCBI Taxonomy" id="60185"/>
    <lineage>
        <taxon>Eukaryota</taxon>
        <taxon>Fungi</taxon>
        <taxon>Fungi incertae sedis</taxon>
        <taxon>Mucoromycota</taxon>
        <taxon>Mucoromycotina</taxon>
        <taxon>Mucoromycetes</taxon>
        <taxon>Mucorales</taxon>
        <taxon>Lichtheimiaceae</taxon>
        <taxon>Phascolomyces</taxon>
    </lineage>
</organism>
<accession>A0AAD5K062</accession>
<proteinExistence type="predicted"/>
<dbReference type="Proteomes" id="UP001209540">
    <property type="component" value="Unassembled WGS sequence"/>
</dbReference>
<keyword evidence="2" id="KW-1185">Reference proteome</keyword>
<protein>
    <submittedName>
        <fullName evidence="1">Uncharacterized protein</fullName>
    </submittedName>
</protein>
<name>A0AAD5K062_9FUNG</name>